<comment type="caution">
    <text evidence="9">The sequence shown here is derived from an EMBL/GenBank/DDBJ whole genome shotgun (WGS) entry which is preliminary data.</text>
</comment>
<evidence type="ECO:0000313" key="10">
    <source>
        <dbReference type="Proteomes" id="UP000749559"/>
    </source>
</evidence>
<dbReference type="PANTHER" id="PTHR46806:SF5">
    <property type="entry name" value="F5_8 TYPE C DOMAIN-CONTAINING PROTEIN"/>
    <property type="match status" value="1"/>
</dbReference>
<dbReference type="SUPFAM" id="SSF49785">
    <property type="entry name" value="Galactose-binding domain-like"/>
    <property type="match status" value="1"/>
</dbReference>
<evidence type="ECO:0000256" key="5">
    <source>
        <dbReference type="ARBA" id="ARBA00023136"/>
    </source>
</evidence>
<evidence type="ECO:0000256" key="3">
    <source>
        <dbReference type="ARBA" id="ARBA00022525"/>
    </source>
</evidence>
<dbReference type="InterPro" id="IPR028064">
    <property type="entry name" value="TMEM154"/>
</dbReference>
<keyword evidence="5 7" id="KW-0472">Membrane</keyword>
<dbReference type="InterPro" id="IPR050633">
    <property type="entry name" value="Neuropilin_MCO_CoagFactor"/>
</dbReference>
<sequence length="345" mass="39112">DLKNTMCIHGIVTKGQKNSRYWTTVYKLHYKKDGDIKFLTIQDDGKEKLLSANINSDSPANRNFTKPFDARFIRLYPHYWNYYPALRFDLLVSNNSCPTDFTCGKCPAIVTTPTGNVRIQYESCCSKLPYICETETCDQDKKESSTAATVTDSSINNTMNNSSARNGFPSSSNSSMAIIGLLIGFVFFIIVSFILLILLIFSYCKLKRLKDASEAGNQHNIDINKGEVNQSIAMVTTDLHAKTEANDLYTEVEEDRRKSEMIFTNTEAYDATYDTTDDVKDNATYENVKTDSSSDTVYHQTPDDENIYSVENKVEDSEIPIYNVEKKVDDSEIPDGIKMFENDIY</sequence>
<organism evidence="9 10">
    <name type="scientific">Owenia fusiformis</name>
    <name type="common">Polychaete worm</name>
    <dbReference type="NCBI Taxonomy" id="6347"/>
    <lineage>
        <taxon>Eukaryota</taxon>
        <taxon>Metazoa</taxon>
        <taxon>Spiralia</taxon>
        <taxon>Lophotrochozoa</taxon>
        <taxon>Annelida</taxon>
        <taxon>Polychaeta</taxon>
        <taxon>Sedentaria</taxon>
        <taxon>Canalipalpata</taxon>
        <taxon>Sabellida</taxon>
        <taxon>Oweniida</taxon>
        <taxon>Oweniidae</taxon>
        <taxon>Owenia</taxon>
    </lineage>
</organism>
<evidence type="ECO:0000256" key="1">
    <source>
        <dbReference type="ARBA" id="ARBA00004184"/>
    </source>
</evidence>
<dbReference type="Proteomes" id="UP000749559">
    <property type="component" value="Unassembled WGS sequence"/>
</dbReference>
<feature type="domain" description="F5/8 type C" evidence="8">
    <location>
        <begin position="1"/>
        <end position="93"/>
    </location>
</feature>
<dbReference type="Gene3D" id="2.60.120.260">
    <property type="entry name" value="Galactose-binding domain-like"/>
    <property type="match status" value="1"/>
</dbReference>
<evidence type="ECO:0000256" key="6">
    <source>
        <dbReference type="ARBA" id="ARBA00023157"/>
    </source>
</evidence>
<dbReference type="GO" id="GO:0007155">
    <property type="term" value="P:cell adhesion"/>
    <property type="evidence" value="ECO:0007669"/>
    <property type="project" value="UniProtKB-KW"/>
</dbReference>
<feature type="transmembrane region" description="Helical" evidence="7">
    <location>
        <begin position="176"/>
        <end position="201"/>
    </location>
</feature>
<dbReference type="InterPro" id="IPR000421">
    <property type="entry name" value="FA58C"/>
</dbReference>
<feature type="non-terminal residue" evidence="9">
    <location>
        <position position="1"/>
    </location>
</feature>
<evidence type="ECO:0000313" key="9">
    <source>
        <dbReference type="EMBL" id="CAH1794663.1"/>
    </source>
</evidence>
<keyword evidence="10" id="KW-1185">Reference proteome</keyword>
<dbReference type="GO" id="GO:0005576">
    <property type="term" value="C:extracellular region"/>
    <property type="evidence" value="ECO:0007669"/>
    <property type="project" value="UniProtKB-SubCell"/>
</dbReference>
<gene>
    <name evidence="9" type="ORF">OFUS_LOCUS19326</name>
</gene>
<dbReference type="PANTHER" id="PTHR46806">
    <property type="entry name" value="F5/8 TYPE C DOMAIN-CONTAINING PROTEIN"/>
    <property type="match status" value="1"/>
</dbReference>
<keyword evidence="3" id="KW-0964">Secreted</keyword>
<evidence type="ECO:0000259" key="8">
    <source>
        <dbReference type="PROSITE" id="PS50022"/>
    </source>
</evidence>
<keyword evidence="7" id="KW-1133">Transmembrane helix</keyword>
<dbReference type="GO" id="GO:0038023">
    <property type="term" value="F:signaling receptor activity"/>
    <property type="evidence" value="ECO:0007669"/>
    <property type="project" value="TreeGrafter"/>
</dbReference>
<evidence type="ECO:0000256" key="2">
    <source>
        <dbReference type="ARBA" id="ARBA00004613"/>
    </source>
</evidence>
<protein>
    <recommendedName>
        <fullName evidence="8">F5/8 type C domain-containing protein</fullName>
    </recommendedName>
</protein>
<keyword evidence="4" id="KW-0130">Cell adhesion</keyword>
<dbReference type="Pfam" id="PF15102">
    <property type="entry name" value="TMEM154"/>
    <property type="match status" value="1"/>
</dbReference>
<reference evidence="9" key="1">
    <citation type="submission" date="2022-03" db="EMBL/GenBank/DDBJ databases">
        <authorList>
            <person name="Martin C."/>
        </authorList>
    </citation>
    <scope>NUCLEOTIDE SEQUENCE</scope>
</reference>
<evidence type="ECO:0000256" key="7">
    <source>
        <dbReference type="SAM" id="Phobius"/>
    </source>
</evidence>
<keyword evidence="7" id="KW-0812">Transmembrane</keyword>
<evidence type="ECO:0000256" key="4">
    <source>
        <dbReference type="ARBA" id="ARBA00022889"/>
    </source>
</evidence>
<dbReference type="InterPro" id="IPR008979">
    <property type="entry name" value="Galactose-bd-like_sf"/>
</dbReference>
<dbReference type="AlphaFoldDB" id="A0A8S4PN01"/>
<dbReference type="PROSITE" id="PS50022">
    <property type="entry name" value="FA58C_3"/>
    <property type="match status" value="1"/>
</dbReference>
<comment type="subcellular location">
    <subcellularLocation>
        <location evidence="1">Endomembrane system</location>
        <topology evidence="1">Peripheral membrane protein</topology>
    </subcellularLocation>
    <subcellularLocation>
        <location evidence="2">Secreted</location>
    </subcellularLocation>
</comment>
<dbReference type="GO" id="GO:0012505">
    <property type="term" value="C:endomembrane system"/>
    <property type="evidence" value="ECO:0007669"/>
    <property type="project" value="UniProtKB-SubCell"/>
</dbReference>
<dbReference type="EMBL" id="CAIIXF020000009">
    <property type="protein sequence ID" value="CAH1794663.1"/>
    <property type="molecule type" value="Genomic_DNA"/>
</dbReference>
<dbReference type="Pfam" id="PF00754">
    <property type="entry name" value="F5_F8_type_C"/>
    <property type="match status" value="1"/>
</dbReference>
<name>A0A8S4PN01_OWEFU</name>
<keyword evidence="6" id="KW-1015">Disulfide bond</keyword>
<proteinExistence type="predicted"/>
<dbReference type="OrthoDB" id="26719at2759"/>
<accession>A0A8S4PN01</accession>
<dbReference type="GO" id="GO:0005886">
    <property type="term" value="C:plasma membrane"/>
    <property type="evidence" value="ECO:0007669"/>
    <property type="project" value="TreeGrafter"/>
</dbReference>